<evidence type="ECO:0000313" key="2">
    <source>
        <dbReference type="EMBL" id="SPV20550.1"/>
    </source>
</evidence>
<proteinExistence type="predicted"/>
<dbReference type="EMBL" id="UARD01000021">
    <property type="protein sequence ID" value="SPV20550.1"/>
    <property type="molecule type" value="Genomic_DNA"/>
</dbReference>
<evidence type="ECO:0000313" key="3">
    <source>
        <dbReference type="Proteomes" id="UP000250416"/>
    </source>
</evidence>
<dbReference type="AlphaFoldDB" id="A0AAE8NFU6"/>
<feature type="region of interest" description="Disordered" evidence="1">
    <location>
        <begin position="167"/>
        <end position="186"/>
    </location>
</feature>
<protein>
    <submittedName>
        <fullName evidence="2">Uncharacterized protein</fullName>
    </submittedName>
</protein>
<accession>A0AAE8NFU6</accession>
<sequence length="280" mass="31034">MAWKNYTGSFRGGIQLAKFGNKKSTLECRVGVNKLIACGININRLWKYLIFQRKHGCHVIGGYEVPKRFTSSRCGDWLLPCGFRRRIGHLSWLSAETESRIVAVRSRLPTHVHIALLCARATTHGEPLASSSAIHKIARCRTVRVHGVERGMNSFRYRTQPGAFLERSRTRSRNHQGLGGGCGSDGNLDGNEHFERTARRFCLNGLVPCDASQDTSLSAAILTSARRRIGGLPSAHKRSRFTTGFRLIVDQRHGADLADAVSSACSIRVSPAWRNAIKPD</sequence>
<evidence type="ECO:0000256" key="1">
    <source>
        <dbReference type="SAM" id="MobiDB-lite"/>
    </source>
</evidence>
<comment type="caution">
    <text evidence="2">The sequence shown here is derived from an EMBL/GenBank/DDBJ whole genome shotgun (WGS) entry which is preliminary data.</text>
</comment>
<name>A0AAE8NFU6_BURCE</name>
<gene>
    <name evidence="2" type="ORF">NCTC10661_03916</name>
</gene>
<dbReference type="Proteomes" id="UP000250416">
    <property type="component" value="Unassembled WGS sequence"/>
</dbReference>
<organism evidence="2 3">
    <name type="scientific">Burkholderia cepacia</name>
    <name type="common">Pseudomonas cepacia</name>
    <dbReference type="NCBI Taxonomy" id="292"/>
    <lineage>
        <taxon>Bacteria</taxon>
        <taxon>Pseudomonadati</taxon>
        <taxon>Pseudomonadota</taxon>
        <taxon>Betaproteobacteria</taxon>
        <taxon>Burkholderiales</taxon>
        <taxon>Burkholderiaceae</taxon>
        <taxon>Burkholderia</taxon>
        <taxon>Burkholderia cepacia complex</taxon>
    </lineage>
</organism>
<reference evidence="2 3" key="1">
    <citation type="submission" date="2018-06" db="EMBL/GenBank/DDBJ databases">
        <authorList>
            <consortium name="Pathogen Informatics"/>
            <person name="Doyle S."/>
        </authorList>
    </citation>
    <scope>NUCLEOTIDE SEQUENCE [LARGE SCALE GENOMIC DNA]</scope>
    <source>
        <strain evidence="2 3">NCTC10661</strain>
    </source>
</reference>